<organism evidence="2 3">
    <name type="scientific">Steroidobacter denitrificans</name>
    <dbReference type="NCBI Taxonomy" id="465721"/>
    <lineage>
        <taxon>Bacteria</taxon>
        <taxon>Pseudomonadati</taxon>
        <taxon>Pseudomonadota</taxon>
        <taxon>Gammaproteobacteria</taxon>
        <taxon>Steroidobacterales</taxon>
        <taxon>Steroidobacteraceae</taxon>
        <taxon>Steroidobacter</taxon>
    </lineage>
</organism>
<dbReference type="STRING" id="465721.ACG33_14785"/>
<feature type="domain" description="NAD-dependent epimerase/dehydratase" evidence="1">
    <location>
        <begin position="134"/>
        <end position="248"/>
    </location>
</feature>
<dbReference type="InterPro" id="IPR036291">
    <property type="entry name" value="NAD(P)-bd_dom_sf"/>
</dbReference>
<dbReference type="AlphaFoldDB" id="A0A127FEN9"/>
<dbReference type="KEGG" id="sdf:ACG33_14785"/>
<keyword evidence="3" id="KW-1185">Reference proteome</keyword>
<gene>
    <name evidence="2" type="ORF">ACG33_14785</name>
</gene>
<proteinExistence type="predicted"/>
<dbReference type="GO" id="GO:0004029">
    <property type="term" value="F:aldehyde dehydrogenase (NAD+) activity"/>
    <property type="evidence" value="ECO:0007669"/>
    <property type="project" value="TreeGrafter"/>
</dbReference>
<dbReference type="PATRIC" id="fig|465721.4.peg.3161"/>
<evidence type="ECO:0000259" key="1">
    <source>
        <dbReference type="Pfam" id="PF01370"/>
    </source>
</evidence>
<evidence type="ECO:0000313" key="2">
    <source>
        <dbReference type="EMBL" id="AMN48338.1"/>
    </source>
</evidence>
<dbReference type="PANTHER" id="PTHR48079">
    <property type="entry name" value="PROTEIN YEEZ"/>
    <property type="match status" value="1"/>
</dbReference>
<evidence type="ECO:0000313" key="3">
    <source>
        <dbReference type="Proteomes" id="UP000070250"/>
    </source>
</evidence>
<accession>A0A127FEN9</accession>
<dbReference type="InterPro" id="IPR051783">
    <property type="entry name" value="NAD(P)-dependent_oxidoreduct"/>
</dbReference>
<protein>
    <recommendedName>
        <fullName evidence="1">NAD-dependent epimerase/dehydratase domain-containing protein</fullName>
    </recommendedName>
</protein>
<dbReference type="PANTHER" id="PTHR48079:SF6">
    <property type="entry name" value="NAD(P)-BINDING DOMAIN-CONTAINING PROTEIN-RELATED"/>
    <property type="match status" value="1"/>
</dbReference>
<dbReference type="Proteomes" id="UP000070250">
    <property type="component" value="Chromosome"/>
</dbReference>
<dbReference type="GO" id="GO:0005737">
    <property type="term" value="C:cytoplasm"/>
    <property type="evidence" value="ECO:0007669"/>
    <property type="project" value="TreeGrafter"/>
</dbReference>
<dbReference type="InterPro" id="IPR001509">
    <property type="entry name" value="Epimerase_deHydtase"/>
</dbReference>
<dbReference type="Pfam" id="PF01370">
    <property type="entry name" value="Epimerase"/>
    <property type="match status" value="1"/>
</dbReference>
<reference evidence="2 3" key="1">
    <citation type="submission" date="2015-06" db="EMBL/GenBank/DDBJ databases">
        <title>A Comprehensive Approach to Explore the Metabolic and Phylogenetic Diversity of Bacterial Steroid Degradation in the Environment: Testosterone as an Example.</title>
        <authorList>
            <person name="Yang F.-C."/>
            <person name="Chen Y.-L."/>
            <person name="Yu C.-P."/>
            <person name="Tang S.-L."/>
            <person name="Wang P.-H."/>
            <person name="Ismail W."/>
            <person name="Wang C.-H."/>
            <person name="Yang C.-Y."/>
            <person name="Chiang Y.-R."/>
        </authorList>
    </citation>
    <scope>NUCLEOTIDE SEQUENCE [LARGE SCALE GENOMIC DNA]</scope>
    <source>
        <strain evidence="2 3">DSM 18526</strain>
    </source>
</reference>
<dbReference type="EMBL" id="CP011971">
    <property type="protein sequence ID" value="AMN48338.1"/>
    <property type="molecule type" value="Genomic_DNA"/>
</dbReference>
<dbReference type="SUPFAM" id="SSF51735">
    <property type="entry name" value="NAD(P)-binding Rossmann-fold domains"/>
    <property type="match status" value="1"/>
</dbReference>
<dbReference type="RefSeq" id="WP_066922332.1">
    <property type="nucleotide sequence ID" value="NZ_CP011971.1"/>
</dbReference>
<name>A0A127FEN9_STEDE</name>
<dbReference type="OrthoDB" id="9808276at2"/>
<dbReference type="Gene3D" id="3.40.50.720">
    <property type="entry name" value="NAD(P)-binding Rossmann-like Domain"/>
    <property type="match status" value="1"/>
</dbReference>
<sequence length="328" mass="36194">MNDTQARPRILVAGCGYVGRRLLSKLEADHEVIALVRSAASAAALAARGTHVLGMDLDLAHSGRAGGFTLHQEIGQEPDDRFDFLIDHPIDQDPEWDDGRQAPVAILYLIPPQRQGESDLRLDRFLQRLGTPPQCFIYISSTGVYGDTGGGLVDESTPVQPRSERARRRISAEEMIRVWCHERHVRRVVLRAGGIYGPGRLPLEALRRGEPVVQEQDSGISNHIHVDDLAEACLAALSNHEACGIYNISDGQPLSSGDFYLKVARASGLPDPPRVSMDEAQLTFTPQRLSFLAESRRVDNRRMLTHLGVKLKYTDPDAGIRASLQETI</sequence>